<gene>
    <name evidence="2" type="ORF">SAMN06265173_1107</name>
</gene>
<dbReference type="OrthoDB" id="7821947at2"/>
<dbReference type="InterPro" id="IPR036195">
    <property type="entry name" value="AbfB_ABD_sf"/>
</dbReference>
<dbReference type="GO" id="GO:0046556">
    <property type="term" value="F:alpha-L-arabinofuranosidase activity"/>
    <property type="evidence" value="ECO:0007669"/>
    <property type="project" value="InterPro"/>
</dbReference>
<dbReference type="EMBL" id="FXTO01000010">
    <property type="protein sequence ID" value="SMO68890.1"/>
    <property type="molecule type" value="Genomic_DNA"/>
</dbReference>
<keyword evidence="3" id="KW-1185">Reference proteome</keyword>
<dbReference type="AlphaFoldDB" id="A0A521DD71"/>
<evidence type="ECO:0000313" key="3">
    <source>
        <dbReference type="Proteomes" id="UP000316030"/>
    </source>
</evidence>
<protein>
    <submittedName>
        <fullName evidence="2">Alpha-L-arabinofuranosidase B (ABFB) domain-containing protein</fullName>
    </submittedName>
</protein>
<dbReference type="SUPFAM" id="SSF110221">
    <property type="entry name" value="AbfB domain"/>
    <property type="match status" value="1"/>
</dbReference>
<dbReference type="Pfam" id="PF05270">
    <property type="entry name" value="AbfB"/>
    <property type="match status" value="1"/>
</dbReference>
<evidence type="ECO:0000313" key="2">
    <source>
        <dbReference type="EMBL" id="SMO68890.1"/>
    </source>
</evidence>
<proteinExistence type="predicted"/>
<reference evidence="2 3" key="1">
    <citation type="submission" date="2017-05" db="EMBL/GenBank/DDBJ databases">
        <authorList>
            <person name="Varghese N."/>
            <person name="Submissions S."/>
        </authorList>
    </citation>
    <scope>NUCLEOTIDE SEQUENCE [LARGE SCALE GENOMIC DNA]</scope>
    <source>
        <strain evidence="2 3">DSM 29506</strain>
    </source>
</reference>
<dbReference type="Gene3D" id="2.80.10.50">
    <property type="match status" value="1"/>
</dbReference>
<dbReference type="RefSeq" id="WP_142493185.1">
    <property type="nucleotide sequence ID" value="NZ_FXTO01000010.1"/>
</dbReference>
<dbReference type="InterPro" id="IPR007934">
    <property type="entry name" value="AbfB_ABD"/>
</dbReference>
<accession>A0A521DD71</accession>
<organism evidence="2 3">
    <name type="scientific">Thalassovita litoralis</name>
    <dbReference type="NCBI Taxonomy" id="1010611"/>
    <lineage>
        <taxon>Bacteria</taxon>
        <taxon>Pseudomonadati</taxon>
        <taxon>Pseudomonadota</taxon>
        <taxon>Alphaproteobacteria</taxon>
        <taxon>Rhodobacterales</taxon>
        <taxon>Roseobacteraceae</taxon>
        <taxon>Thalassovita</taxon>
    </lineage>
</organism>
<sequence length="144" mass="16073">MAIYLRAYSVNDEVRETAELSDTDFFVTSNEGAAWIGGPGYAAKLELYVLGEDTVVFRALDFGFLTAHEDGAIFTENATEASVFKVRNPWEVSELPVRLASFESAVYPGQFLRHQNYALTLDPINADSSSLERRDATFDLFSEQ</sequence>
<dbReference type="Proteomes" id="UP000316030">
    <property type="component" value="Unassembled WGS sequence"/>
</dbReference>
<name>A0A521DD71_9RHOB</name>
<evidence type="ECO:0000259" key="1">
    <source>
        <dbReference type="Pfam" id="PF05270"/>
    </source>
</evidence>
<dbReference type="GO" id="GO:0046373">
    <property type="term" value="P:L-arabinose metabolic process"/>
    <property type="evidence" value="ECO:0007669"/>
    <property type="project" value="InterPro"/>
</dbReference>
<feature type="domain" description="Alpha-L-arabinofuranosidase B arabinose-binding" evidence="1">
    <location>
        <begin position="78"/>
        <end position="138"/>
    </location>
</feature>